<dbReference type="Proteomes" id="UP000246635">
    <property type="component" value="Unassembled WGS sequence"/>
</dbReference>
<evidence type="ECO:0008006" key="5">
    <source>
        <dbReference type="Google" id="ProtNLM"/>
    </source>
</evidence>
<name>A0A2V2YR09_9BACL</name>
<keyword evidence="4" id="KW-1185">Reference proteome</keyword>
<dbReference type="AlphaFoldDB" id="A0A2V2YR09"/>
<dbReference type="PANTHER" id="PTHR40841:SF2">
    <property type="entry name" value="SIDEROPHORE-DEGRADING ESTERASE (EUROFUNG)"/>
    <property type="match status" value="1"/>
</dbReference>
<sequence length="266" mass="29893">MSKWTEVPYLMDRYTEFEVTSDRGLDYRIMAATPSVEAPAEGYGVVFALDGDALFLTLAETVRLQTRKPKGYDPILVIGIGYPSREPFDVDRRCRDFTMNVGGAALPVRPDGRAWPPNGEADHFLDFIENELMSVIAERWPINRDRQAIVGHSLGGLLVLHTLFTRSHLFSHYIAGSSSVWWADNKVLQELESFRASWQQNRNVRLLLAIGANELPDMLEGTALVAQGMEPLLDKGIALERFTFADTEHVSVIPSTLGQIPRFIWS</sequence>
<dbReference type="OrthoDB" id="9784036at2"/>
<dbReference type="SUPFAM" id="SSF53474">
    <property type="entry name" value="alpha/beta-Hydrolases"/>
    <property type="match status" value="1"/>
</dbReference>
<evidence type="ECO:0000313" key="4">
    <source>
        <dbReference type="Proteomes" id="UP000246635"/>
    </source>
</evidence>
<keyword evidence="2" id="KW-0378">Hydrolase</keyword>
<dbReference type="GO" id="GO:0016788">
    <property type="term" value="F:hydrolase activity, acting on ester bonds"/>
    <property type="evidence" value="ECO:0007669"/>
    <property type="project" value="TreeGrafter"/>
</dbReference>
<dbReference type="Gene3D" id="3.40.50.1820">
    <property type="entry name" value="alpha/beta hydrolase"/>
    <property type="match status" value="1"/>
</dbReference>
<dbReference type="InterPro" id="IPR029058">
    <property type="entry name" value="AB_hydrolase_fold"/>
</dbReference>
<organism evidence="3 4">
    <name type="scientific">Paenibacillus cellulosilyticus</name>
    <dbReference type="NCBI Taxonomy" id="375489"/>
    <lineage>
        <taxon>Bacteria</taxon>
        <taxon>Bacillati</taxon>
        <taxon>Bacillota</taxon>
        <taxon>Bacilli</taxon>
        <taxon>Bacillales</taxon>
        <taxon>Paenibacillaceae</taxon>
        <taxon>Paenibacillus</taxon>
    </lineage>
</organism>
<evidence type="ECO:0000256" key="1">
    <source>
        <dbReference type="ARBA" id="ARBA00005622"/>
    </source>
</evidence>
<comment type="similarity">
    <text evidence="1">Belongs to the esterase D family.</text>
</comment>
<dbReference type="InterPro" id="IPR000801">
    <property type="entry name" value="Esterase-like"/>
</dbReference>
<proteinExistence type="inferred from homology"/>
<dbReference type="EMBL" id="QGTQ01000014">
    <property type="protein sequence ID" value="PWV99517.1"/>
    <property type="molecule type" value="Genomic_DNA"/>
</dbReference>
<evidence type="ECO:0000313" key="3">
    <source>
        <dbReference type="EMBL" id="PWV99517.1"/>
    </source>
</evidence>
<comment type="caution">
    <text evidence="3">The sequence shown here is derived from an EMBL/GenBank/DDBJ whole genome shotgun (WGS) entry which is preliminary data.</text>
</comment>
<reference evidence="3 4" key="1">
    <citation type="submission" date="2018-05" db="EMBL/GenBank/DDBJ databases">
        <title>Genomic Encyclopedia of Type Strains, Phase III (KMG-III): the genomes of soil and plant-associated and newly described type strains.</title>
        <authorList>
            <person name="Whitman W."/>
        </authorList>
    </citation>
    <scope>NUCLEOTIDE SEQUENCE [LARGE SCALE GENOMIC DNA]</scope>
    <source>
        <strain evidence="3 4">CECT 5696</strain>
    </source>
</reference>
<accession>A0A2V2YR09</accession>
<protein>
    <recommendedName>
        <fullName evidence="5">Alpha/beta superfamily hydrolase</fullName>
    </recommendedName>
</protein>
<dbReference type="PANTHER" id="PTHR40841">
    <property type="entry name" value="SIDEROPHORE TRIACETYLFUSARININE C ESTERASE"/>
    <property type="match status" value="1"/>
</dbReference>
<evidence type="ECO:0000256" key="2">
    <source>
        <dbReference type="ARBA" id="ARBA00022801"/>
    </source>
</evidence>
<gene>
    <name evidence="3" type="ORF">DFQ01_11495</name>
</gene>
<dbReference type="InterPro" id="IPR052558">
    <property type="entry name" value="Siderophore_Hydrolase_D"/>
</dbReference>
<dbReference type="RefSeq" id="WP_110045259.1">
    <property type="nucleotide sequence ID" value="NZ_CP054612.1"/>
</dbReference>
<dbReference type="Pfam" id="PF00756">
    <property type="entry name" value="Esterase"/>
    <property type="match status" value="1"/>
</dbReference>